<name>A0AA86TLP2_9EUKA</name>
<evidence type="ECO:0000313" key="2">
    <source>
        <dbReference type="EMBL" id="CAL6110838.1"/>
    </source>
</evidence>
<gene>
    <name evidence="1" type="ORF">HINF_LOCUS7082</name>
    <name evidence="2" type="ORF">HINF_LOCUS76108</name>
</gene>
<dbReference type="EMBL" id="CATOUU010000173">
    <property type="protein sequence ID" value="CAI9919437.1"/>
    <property type="molecule type" value="Genomic_DNA"/>
</dbReference>
<sequence length="220" mass="25562">MTSTGIQTDPILRLPVTAPAPSAFTSWAIWAVLKAWLAQYLLLEVEKVPWVETLRRLFPNFPISPKLKVNWLEPAESPEAWQLWANSAHTWSLERPKLAFWKLLNWGVTVRAMSRWMASALQKSCWAFRYILLRPDLPRTSRQWVWLVDWSQVSHSLELLITWDFVWKSIVYTFPSLKSQNSWKMIKTVSTTKQTRISAQIPVRTSTTSSQRLEPATSHA</sequence>
<keyword evidence="3" id="KW-1185">Reference proteome</keyword>
<organism evidence="1">
    <name type="scientific">Hexamita inflata</name>
    <dbReference type="NCBI Taxonomy" id="28002"/>
    <lineage>
        <taxon>Eukaryota</taxon>
        <taxon>Metamonada</taxon>
        <taxon>Diplomonadida</taxon>
        <taxon>Hexamitidae</taxon>
        <taxon>Hexamitinae</taxon>
        <taxon>Hexamita</taxon>
    </lineage>
</organism>
<reference evidence="1" key="1">
    <citation type="submission" date="2023-06" db="EMBL/GenBank/DDBJ databases">
        <authorList>
            <person name="Kurt Z."/>
        </authorList>
    </citation>
    <scope>NUCLEOTIDE SEQUENCE</scope>
</reference>
<protein>
    <submittedName>
        <fullName evidence="2">Hypothetical_protein</fullName>
    </submittedName>
</protein>
<comment type="caution">
    <text evidence="1">The sequence shown here is derived from an EMBL/GenBank/DDBJ whole genome shotgun (WGS) entry which is preliminary data.</text>
</comment>
<reference evidence="2 3" key="2">
    <citation type="submission" date="2024-07" db="EMBL/GenBank/DDBJ databases">
        <authorList>
            <person name="Akdeniz Z."/>
        </authorList>
    </citation>
    <scope>NUCLEOTIDE SEQUENCE [LARGE SCALE GENOMIC DNA]</scope>
</reference>
<accession>A0AA86TLP2</accession>
<evidence type="ECO:0000313" key="3">
    <source>
        <dbReference type="Proteomes" id="UP001642409"/>
    </source>
</evidence>
<dbReference type="AlphaFoldDB" id="A0AA86TLP2"/>
<evidence type="ECO:0000313" key="1">
    <source>
        <dbReference type="EMBL" id="CAI9919437.1"/>
    </source>
</evidence>
<proteinExistence type="predicted"/>
<dbReference type="Proteomes" id="UP001642409">
    <property type="component" value="Unassembled WGS sequence"/>
</dbReference>
<dbReference type="EMBL" id="CAXDID020000697">
    <property type="protein sequence ID" value="CAL6110838.1"/>
    <property type="molecule type" value="Genomic_DNA"/>
</dbReference>